<keyword evidence="2" id="KW-1003">Cell membrane</keyword>
<keyword evidence="3 6" id="KW-0812">Transmembrane</keyword>
<protein>
    <recommendedName>
        <fullName evidence="10">Polysaccharide biosynthesis protein</fullName>
    </recommendedName>
</protein>
<feature type="chain" id="PRO_5046372369" description="Polysaccharide biosynthesis protein" evidence="7">
    <location>
        <begin position="20"/>
        <end position="450"/>
    </location>
</feature>
<keyword evidence="9" id="KW-1185">Reference proteome</keyword>
<proteinExistence type="predicted"/>
<feature type="transmembrane region" description="Helical" evidence="6">
    <location>
        <begin position="116"/>
        <end position="140"/>
    </location>
</feature>
<gene>
    <name evidence="8" type="ORF">AMOR_53180</name>
</gene>
<keyword evidence="4 6" id="KW-1133">Transmembrane helix</keyword>
<evidence type="ECO:0000256" key="7">
    <source>
        <dbReference type="SAM" id="SignalP"/>
    </source>
</evidence>
<evidence type="ECO:0000313" key="9">
    <source>
        <dbReference type="Proteomes" id="UP001162891"/>
    </source>
</evidence>
<evidence type="ECO:0000256" key="2">
    <source>
        <dbReference type="ARBA" id="ARBA00022475"/>
    </source>
</evidence>
<dbReference type="Pfam" id="PF01943">
    <property type="entry name" value="Polysacc_synt"/>
    <property type="match status" value="1"/>
</dbReference>
<dbReference type="Proteomes" id="UP001162891">
    <property type="component" value="Chromosome"/>
</dbReference>
<feature type="transmembrane region" description="Helical" evidence="6">
    <location>
        <begin position="200"/>
        <end position="220"/>
    </location>
</feature>
<evidence type="ECO:0000256" key="3">
    <source>
        <dbReference type="ARBA" id="ARBA00022692"/>
    </source>
</evidence>
<keyword evidence="7" id="KW-0732">Signal</keyword>
<evidence type="ECO:0000256" key="4">
    <source>
        <dbReference type="ARBA" id="ARBA00022989"/>
    </source>
</evidence>
<feature type="transmembrane region" description="Helical" evidence="6">
    <location>
        <begin position="325"/>
        <end position="348"/>
    </location>
</feature>
<feature type="transmembrane region" description="Helical" evidence="6">
    <location>
        <begin position="394"/>
        <end position="412"/>
    </location>
</feature>
<evidence type="ECO:0000256" key="5">
    <source>
        <dbReference type="ARBA" id="ARBA00023136"/>
    </source>
</evidence>
<accession>A0ABM7X3D8</accession>
<evidence type="ECO:0008006" key="10">
    <source>
        <dbReference type="Google" id="ProtNLM"/>
    </source>
</evidence>
<dbReference type="PANTHER" id="PTHR30250">
    <property type="entry name" value="PST FAMILY PREDICTED COLANIC ACID TRANSPORTER"/>
    <property type="match status" value="1"/>
</dbReference>
<keyword evidence="5 6" id="KW-0472">Membrane</keyword>
<dbReference type="PANTHER" id="PTHR30250:SF11">
    <property type="entry name" value="O-ANTIGEN TRANSPORTER-RELATED"/>
    <property type="match status" value="1"/>
</dbReference>
<feature type="transmembrane region" description="Helical" evidence="6">
    <location>
        <begin position="418"/>
        <end position="438"/>
    </location>
</feature>
<comment type="subcellular location">
    <subcellularLocation>
        <location evidence="1">Cell membrane</location>
        <topology evidence="1">Multi-pass membrane protein</topology>
    </subcellularLocation>
</comment>
<feature type="signal peptide" evidence="7">
    <location>
        <begin position="1"/>
        <end position="19"/>
    </location>
</feature>
<dbReference type="EMBL" id="AP025591">
    <property type="protein sequence ID" value="BDG06322.1"/>
    <property type="molecule type" value="Genomic_DNA"/>
</dbReference>
<organism evidence="8 9">
    <name type="scientific">Anaeromyxobacter oryzae</name>
    <dbReference type="NCBI Taxonomy" id="2918170"/>
    <lineage>
        <taxon>Bacteria</taxon>
        <taxon>Pseudomonadati</taxon>
        <taxon>Myxococcota</taxon>
        <taxon>Myxococcia</taxon>
        <taxon>Myxococcales</taxon>
        <taxon>Cystobacterineae</taxon>
        <taxon>Anaeromyxobacteraceae</taxon>
        <taxon>Anaeromyxobacter</taxon>
    </lineage>
</organism>
<name>A0ABM7X3D8_9BACT</name>
<feature type="transmembrane region" description="Helical" evidence="6">
    <location>
        <begin position="360"/>
        <end position="382"/>
    </location>
</feature>
<dbReference type="InterPro" id="IPR002797">
    <property type="entry name" value="Polysacc_synth"/>
</dbReference>
<dbReference type="InterPro" id="IPR050833">
    <property type="entry name" value="Poly_Biosynth_Transport"/>
</dbReference>
<feature type="transmembrane region" description="Helical" evidence="6">
    <location>
        <begin position="43"/>
        <end position="64"/>
    </location>
</feature>
<evidence type="ECO:0000256" key="1">
    <source>
        <dbReference type="ARBA" id="ARBA00004651"/>
    </source>
</evidence>
<sequence length="450" mass="45774">MKKGRAAAMLGAVAPRVDAMAPSVAATSRAGSRTEPERASANVGWMLVGTIAYSAVQWIYFVILARWGGTTAVGTYAYALALTAPFMTFAALQLPALLATDVQGRYAFADYRTLSAWTSAGGVVGIVLLVSITGTAASSWSVLAPVCAMRVADLLADVYYGAWQRDERMRVIGVSRLVRAVSSAVLMTAAMLLGGGLAGAAVGAAIGSTAALAYAHARTYGDGEMRRRVAERTGPPSTRKLLALAAEAFPLGVILLLVALQANAPRYFVDLHAGRDALGIFAAASQLTGAGVPLITAIGSAAVPRFASLRAAGDTKAFDALVRKLVLLGAGLGAAGVAVSATVGRTVLAVVYRPEFTTGAGVLVILSVAAAAGFVAAFLGYAMTAARIIVVQPFILAVALAVLVAACAVLVPRHGAAGAAWGLVAASAFQCLASWAALRRSRAVARGAVA</sequence>
<feature type="transmembrane region" description="Helical" evidence="6">
    <location>
        <begin position="76"/>
        <end position="96"/>
    </location>
</feature>
<reference evidence="9" key="1">
    <citation type="journal article" date="2022" name="Int. J. Syst. Evol. Microbiol.">
        <title>Anaeromyxobacter oryzae sp. nov., Anaeromyxobacter diazotrophicus sp. nov. and Anaeromyxobacter paludicola sp. nov., isolated from paddy soils.</title>
        <authorList>
            <person name="Itoh H."/>
            <person name="Xu Z."/>
            <person name="Mise K."/>
            <person name="Masuda Y."/>
            <person name="Ushijima N."/>
            <person name="Hayakawa C."/>
            <person name="Shiratori Y."/>
            <person name="Senoo K."/>
        </authorList>
    </citation>
    <scope>NUCLEOTIDE SEQUENCE [LARGE SCALE GENOMIC DNA]</scope>
    <source>
        <strain evidence="9">Red232</strain>
    </source>
</reference>
<feature type="transmembrane region" description="Helical" evidence="6">
    <location>
        <begin position="280"/>
        <end position="304"/>
    </location>
</feature>
<feature type="transmembrane region" description="Helical" evidence="6">
    <location>
        <begin position="177"/>
        <end position="194"/>
    </location>
</feature>
<evidence type="ECO:0000313" key="8">
    <source>
        <dbReference type="EMBL" id="BDG06322.1"/>
    </source>
</evidence>
<evidence type="ECO:0000256" key="6">
    <source>
        <dbReference type="SAM" id="Phobius"/>
    </source>
</evidence>
<feature type="transmembrane region" description="Helical" evidence="6">
    <location>
        <begin position="241"/>
        <end position="260"/>
    </location>
</feature>